<proteinExistence type="predicted"/>
<evidence type="ECO:0000313" key="2">
    <source>
        <dbReference type="Proteomes" id="UP001172101"/>
    </source>
</evidence>
<keyword evidence="2" id="KW-1185">Reference proteome</keyword>
<accession>A0AA40ACR9</accession>
<sequence>MANAKRLAAPTKAMHALNTEIPLFVAQFDVEVKGWVTSDGKLSDCEARNGLGFVIFQPDRDLEVRVKRRW</sequence>
<comment type="caution">
    <text evidence="1">The sequence shown here is derived from an EMBL/GenBank/DDBJ whole genome shotgun (WGS) entry which is preliminary data.</text>
</comment>
<dbReference type="GeneID" id="85328979"/>
<name>A0AA40ACR9_9PEZI</name>
<evidence type="ECO:0000313" key="1">
    <source>
        <dbReference type="EMBL" id="KAK0713506.1"/>
    </source>
</evidence>
<gene>
    <name evidence="1" type="ORF">B0T26DRAFT_753604</name>
</gene>
<dbReference type="Proteomes" id="UP001172101">
    <property type="component" value="Unassembled WGS sequence"/>
</dbReference>
<dbReference type="AlphaFoldDB" id="A0AA40ACR9"/>
<organism evidence="1 2">
    <name type="scientific">Lasiosphaeria miniovina</name>
    <dbReference type="NCBI Taxonomy" id="1954250"/>
    <lineage>
        <taxon>Eukaryota</taxon>
        <taxon>Fungi</taxon>
        <taxon>Dikarya</taxon>
        <taxon>Ascomycota</taxon>
        <taxon>Pezizomycotina</taxon>
        <taxon>Sordariomycetes</taxon>
        <taxon>Sordariomycetidae</taxon>
        <taxon>Sordariales</taxon>
        <taxon>Lasiosphaeriaceae</taxon>
        <taxon>Lasiosphaeria</taxon>
    </lineage>
</organism>
<protein>
    <submittedName>
        <fullName evidence="1">Uncharacterized protein</fullName>
    </submittedName>
</protein>
<reference evidence="1" key="1">
    <citation type="submission" date="2023-06" db="EMBL/GenBank/DDBJ databases">
        <title>Genome-scale phylogeny and comparative genomics of the fungal order Sordariales.</title>
        <authorList>
            <consortium name="Lawrence Berkeley National Laboratory"/>
            <person name="Hensen N."/>
            <person name="Bonometti L."/>
            <person name="Westerberg I."/>
            <person name="Brannstrom I.O."/>
            <person name="Guillou S."/>
            <person name="Cros-Aarteil S."/>
            <person name="Calhoun S."/>
            <person name="Haridas S."/>
            <person name="Kuo A."/>
            <person name="Mondo S."/>
            <person name="Pangilinan J."/>
            <person name="Riley R."/>
            <person name="LaButti K."/>
            <person name="Andreopoulos B."/>
            <person name="Lipzen A."/>
            <person name="Chen C."/>
            <person name="Yanf M."/>
            <person name="Daum C."/>
            <person name="Ng V."/>
            <person name="Clum A."/>
            <person name="Steindorff A."/>
            <person name="Ohm R."/>
            <person name="Martin F."/>
            <person name="Silar P."/>
            <person name="Natvig D."/>
            <person name="Lalanne C."/>
            <person name="Gautier V."/>
            <person name="Ament-velasquez S.L."/>
            <person name="Kruys A."/>
            <person name="Hutchinson M.I."/>
            <person name="Powell A.J."/>
            <person name="Barry K."/>
            <person name="Miller A.N."/>
            <person name="Grigoriev I.V."/>
            <person name="Debuchy R."/>
            <person name="Gladieux P."/>
            <person name="Thoren M.H."/>
            <person name="Johannesson H."/>
        </authorList>
    </citation>
    <scope>NUCLEOTIDE SEQUENCE</scope>
    <source>
        <strain evidence="1">SMH2392-1A</strain>
    </source>
</reference>
<dbReference type="RefSeq" id="XP_060294829.1">
    <property type="nucleotide sequence ID" value="XM_060445709.1"/>
</dbReference>
<dbReference type="EMBL" id="JAUIRO010000005">
    <property type="protein sequence ID" value="KAK0713506.1"/>
    <property type="molecule type" value="Genomic_DNA"/>
</dbReference>